<evidence type="ECO:0000313" key="1">
    <source>
        <dbReference type="EMBL" id="QGY43029.1"/>
    </source>
</evidence>
<dbReference type="AlphaFoldDB" id="A0A6I6JPF4"/>
<keyword evidence="2" id="KW-1185">Reference proteome</keyword>
<protein>
    <submittedName>
        <fullName evidence="1">Uncharacterized protein</fullName>
    </submittedName>
</protein>
<proteinExistence type="predicted"/>
<dbReference type="RefSeq" id="WP_158863751.1">
    <property type="nucleotide sequence ID" value="NZ_CP046401.1"/>
</dbReference>
<gene>
    <name evidence="1" type="ORF">GM418_04955</name>
</gene>
<dbReference type="KEGG" id="mcos:GM418_04955"/>
<dbReference type="EMBL" id="CP046401">
    <property type="protein sequence ID" value="QGY43029.1"/>
    <property type="molecule type" value="Genomic_DNA"/>
</dbReference>
<accession>A0A6I6JPF4</accession>
<dbReference type="Proteomes" id="UP000428260">
    <property type="component" value="Chromosome"/>
</dbReference>
<reference evidence="1 2" key="1">
    <citation type="submission" date="2019-11" db="EMBL/GenBank/DDBJ databases">
        <authorList>
            <person name="Zheng R.K."/>
            <person name="Sun C.M."/>
        </authorList>
    </citation>
    <scope>NUCLEOTIDE SEQUENCE [LARGE SCALE GENOMIC DNA]</scope>
    <source>
        <strain evidence="1 2">WC007</strain>
    </source>
</reference>
<evidence type="ECO:0000313" key="2">
    <source>
        <dbReference type="Proteomes" id="UP000428260"/>
    </source>
</evidence>
<sequence>MKFRNLEAVRAIVKEATGLDITYAYDDLVFPEHMAFLIQFDDSNDKNLFCFFHVDCNPNDKKDLYSRMTEVSSENNYSLVNKGIFNLSQKGEDVEIRFRR</sequence>
<organism evidence="1 2">
    <name type="scientific">Maribellus comscasis</name>
    <dbReference type="NCBI Taxonomy" id="2681766"/>
    <lineage>
        <taxon>Bacteria</taxon>
        <taxon>Pseudomonadati</taxon>
        <taxon>Bacteroidota</taxon>
        <taxon>Bacteroidia</taxon>
        <taxon>Marinilabiliales</taxon>
        <taxon>Prolixibacteraceae</taxon>
        <taxon>Maribellus</taxon>
    </lineage>
</organism>
<name>A0A6I6JPF4_9BACT</name>